<sequence>MLTDVYGSAADTHGAPPILISLSSFGAAEVRRHGQLWFTRLSFAAGADGVEVRSELLVDPATELPAIAEAARAAGKGLVYSCADYLWAADGSLDMPALERALAAAKTLGAPRLKMAIGGFNAASHPTLSTLQDRLQTARIELVIENDQTPLAGTLAAMQDFFAIANARDVFLGMTFDMGNWHWSGECPLQAAAALAPQVRYVHCKGVQRQPQRWVAVPLAESSAPWRAVLRALPASMPWAIEYPLAGDDLPAVTRREIDQLRSVAASMASRSNTLQ</sequence>
<organism evidence="2 3">
    <name type="scientific">Polaromonas jejuensis</name>
    <dbReference type="NCBI Taxonomy" id="457502"/>
    <lineage>
        <taxon>Bacteria</taxon>
        <taxon>Pseudomonadati</taxon>
        <taxon>Pseudomonadota</taxon>
        <taxon>Betaproteobacteria</taxon>
        <taxon>Burkholderiales</taxon>
        <taxon>Comamonadaceae</taxon>
        <taxon>Polaromonas</taxon>
    </lineage>
</organism>
<name>A0ABW0Q7T4_9BURK</name>
<dbReference type="Proteomes" id="UP001596084">
    <property type="component" value="Unassembled WGS sequence"/>
</dbReference>
<keyword evidence="3" id="KW-1185">Reference proteome</keyword>
<dbReference type="Gene3D" id="3.20.20.150">
    <property type="entry name" value="Divalent-metal-dependent TIM barrel enzymes"/>
    <property type="match status" value="1"/>
</dbReference>
<dbReference type="GO" id="GO:0016853">
    <property type="term" value="F:isomerase activity"/>
    <property type="evidence" value="ECO:0007669"/>
    <property type="project" value="UniProtKB-KW"/>
</dbReference>
<gene>
    <name evidence="2" type="ORF">ACFPP7_08030</name>
</gene>
<protein>
    <submittedName>
        <fullName evidence="2">Sugar phosphate isomerase/epimerase family protein</fullName>
    </submittedName>
</protein>
<dbReference type="InterPro" id="IPR036237">
    <property type="entry name" value="Xyl_isomerase-like_sf"/>
</dbReference>
<accession>A0ABW0Q7T4</accession>
<dbReference type="SUPFAM" id="SSF51658">
    <property type="entry name" value="Xylose isomerase-like"/>
    <property type="match status" value="1"/>
</dbReference>
<evidence type="ECO:0000259" key="1">
    <source>
        <dbReference type="Pfam" id="PF01261"/>
    </source>
</evidence>
<reference evidence="3" key="1">
    <citation type="journal article" date="2019" name="Int. J. Syst. Evol. Microbiol.">
        <title>The Global Catalogue of Microorganisms (GCM) 10K type strain sequencing project: providing services to taxonomists for standard genome sequencing and annotation.</title>
        <authorList>
            <consortium name="The Broad Institute Genomics Platform"/>
            <consortium name="The Broad Institute Genome Sequencing Center for Infectious Disease"/>
            <person name="Wu L."/>
            <person name="Ma J."/>
        </authorList>
    </citation>
    <scope>NUCLEOTIDE SEQUENCE [LARGE SCALE GENOMIC DNA]</scope>
    <source>
        <strain evidence="3">CGMCC 4.7277</strain>
    </source>
</reference>
<dbReference type="InterPro" id="IPR013022">
    <property type="entry name" value="Xyl_isomerase-like_TIM-brl"/>
</dbReference>
<dbReference type="Pfam" id="PF01261">
    <property type="entry name" value="AP_endonuc_2"/>
    <property type="match status" value="1"/>
</dbReference>
<proteinExistence type="predicted"/>
<evidence type="ECO:0000313" key="2">
    <source>
        <dbReference type="EMBL" id="MFC5520865.1"/>
    </source>
</evidence>
<comment type="caution">
    <text evidence="2">The sequence shown here is derived from an EMBL/GenBank/DDBJ whole genome shotgun (WGS) entry which is preliminary data.</text>
</comment>
<feature type="domain" description="Xylose isomerase-like TIM barrel" evidence="1">
    <location>
        <begin position="44"/>
        <end position="263"/>
    </location>
</feature>
<dbReference type="EMBL" id="JBHSMX010000012">
    <property type="protein sequence ID" value="MFC5520865.1"/>
    <property type="molecule type" value="Genomic_DNA"/>
</dbReference>
<evidence type="ECO:0000313" key="3">
    <source>
        <dbReference type="Proteomes" id="UP001596084"/>
    </source>
</evidence>
<dbReference type="RefSeq" id="WP_068833462.1">
    <property type="nucleotide sequence ID" value="NZ_JBHSMX010000012.1"/>
</dbReference>
<keyword evidence="2" id="KW-0413">Isomerase</keyword>